<name>A0A382MRU6_9ZZZZ</name>
<gene>
    <name evidence="2" type="ORF">METZ01_LOCUS303709</name>
</gene>
<evidence type="ECO:0008006" key="3">
    <source>
        <dbReference type="Google" id="ProtNLM"/>
    </source>
</evidence>
<dbReference type="GO" id="GO:0005886">
    <property type="term" value="C:plasma membrane"/>
    <property type="evidence" value="ECO:0007669"/>
    <property type="project" value="TreeGrafter"/>
</dbReference>
<dbReference type="Gene3D" id="3.30.70.1430">
    <property type="entry name" value="Multidrug efflux transporter AcrB pore domain"/>
    <property type="match status" value="1"/>
</dbReference>
<dbReference type="Pfam" id="PF00873">
    <property type="entry name" value="ACR_tran"/>
    <property type="match status" value="1"/>
</dbReference>
<dbReference type="SUPFAM" id="SSF82693">
    <property type="entry name" value="Multidrug efflux transporter AcrB pore domain, PN1, PN2, PC1 and PC2 subdomains"/>
    <property type="match status" value="2"/>
</dbReference>
<dbReference type="Gene3D" id="3.30.70.1320">
    <property type="entry name" value="Multidrug efflux transporter AcrB pore domain like"/>
    <property type="match status" value="1"/>
</dbReference>
<keyword evidence="1" id="KW-0812">Transmembrane</keyword>
<dbReference type="PANTHER" id="PTHR32063:SF0">
    <property type="entry name" value="SWARMING MOTILITY PROTEIN SWRC"/>
    <property type="match status" value="1"/>
</dbReference>
<dbReference type="SUPFAM" id="SSF82714">
    <property type="entry name" value="Multidrug efflux transporter AcrB TolC docking domain, DN and DC subdomains"/>
    <property type="match status" value="1"/>
</dbReference>
<dbReference type="AlphaFoldDB" id="A0A382MRU6"/>
<dbReference type="GO" id="GO:0042910">
    <property type="term" value="F:xenobiotic transmembrane transporter activity"/>
    <property type="evidence" value="ECO:0007669"/>
    <property type="project" value="TreeGrafter"/>
</dbReference>
<dbReference type="EMBL" id="UINC01095071">
    <property type="protein sequence ID" value="SVC50855.1"/>
    <property type="molecule type" value="Genomic_DNA"/>
</dbReference>
<dbReference type="PANTHER" id="PTHR32063">
    <property type="match status" value="1"/>
</dbReference>
<sequence>MERIARLAVAFPTTVLMAVLAILLLGYISLQQLGVDLFPDLSNPRLFIEVAAGEEPPEEMERRYVTPMEAAAARGRGVERVVSIVQTGRAQVTVQYGWAADMDEAYLDLQKAMADFGQRNDESTITVSQQDPNAVPVIVAAFYHPDSDDPDALRQTAESIIRNELIRLPGVAAVELVGARQMEVEILADALTLDAFGLTVETVAGAVQRANRNLAGGSITEMGRRYVIRGVGEFESVAEIEDVIVGYSKPDASVETRTPSDPNSGEP</sequence>
<evidence type="ECO:0000313" key="2">
    <source>
        <dbReference type="EMBL" id="SVC50855.1"/>
    </source>
</evidence>
<evidence type="ECO:0000256" key="1">
    <source>
        <dbReference type="SAM" id="Phobius"/>
    </source>
</evidence>
<protein>
    <recommendedName>
        <fullName evidence="3">Efflux RND transporter permease subunit</fullName>
    </recommendedName>
</protein>
<accession>A0A382MRU6</accession>
<reference evidence="2" key="1">
    <citation type="submission" date="2018-05" db="EMBL/GenBank/DDBJ databases">
        <authorList>
            <person name="Lanie J.A."/>
            <person name="Ng W.-L."/>
            <person name="Kazmierczak K.M."/>
            <person name="Andrzejewski T.M."/>
            <person name="Davidsen T.M."/>
            <person name="Wayne K.J."/>
            <person name="Tettelin H."/>
            <person name="Glass J.I."/>
            <person name="Rusch D."/>
            <person name="Podicherti R."/>
            <person name="Tsui H.-C.T."/>
            <person name="Winkler M.E."/>
        </authorList>
    </citation>
    <scope>NUCLEOTIDE SEQUENCE</scope>
</reference>
<keyword evidence="1" id="KW-1133">Transmembrane helix</keyword>
<organism evidence="2">
    <name type="scientific">marine metagenome</name>
    <dbReference type="NCBI Taxonomy" id="408172"/>
    <lineage>
        <taxon>unclassified sequences</taxon>
        <taxon>metagenomes</taxon>
        <taxon>ecological metagenomes</taxon>
    </lineage>
</organism>
<dbReference type="Gene3D" id="3.30.2090.10">
    <property type="entry name" value="Multidrug efflux transporter AcrB TolC docking domain, DN and DC subdomains"/>
    <property type="match status" value="1"/>
</dbReference>
<dbReference type="Gene3D" id="1.20.1640.10">
    <property type="entry name" value="Multidrug efflux transporter AcrB transmembrane domain"/>
    <property type="match status" value="1"/>
</dbReference>
<feature type="non-terminal residue" evidence="2">
    <location>
        <position position="267"/>
    </location>
</feature>
<proteinExistence type="predicted"/>
<keyword evidence="1" id="KW-0472">Membrane</keyword>
<dbReference type="InterPro" id="IPR001036">
    <property type="entry name" value="Acrflvin-R"/>
</dbReference>
<dbReference type="InterPro" id="IPR027463">
    <property type="entry name" value="AcrB_DN_DC_subdom"/>
</dbReference>
<feature type="transmembrane region" description="Helical" evidence="1">
    <location>
        <begin position="7"/>
        <end position="30"/>
    </location>
</feature>